<dbReference type="Proteomes" id="UP000283993">
    <property type="component" value="Unassembled WGS sequence"/>
</dbReference>
<name>A0A423PL67_9GAMM</name>
<evidence type="ECO:0000313" key="1">
    <source>
        <dbReference type="EMBL" id="ROO26328.1"/>
    </source>
</evidence>
<evidence type="ECO:0000313" key="2">
    <source>
        <dbReference type="Proteomes" id="UP000283993"/>
    </source>
</evidence>
<reference evidence="1 2" key="1">
    <citation type="submission" date="2013-10" db="EMBL/GenBank/DDBJ databases">
        <title>Salinisphaera orenii MK-B5 Genome Sequencing.</title>
        <authorList>
            <person name="Lai Q."/>
            <person name="Li C."/>
            <person name="Shao Z."/>
        </authorList>
    </citation>
    <scope>NUCLEOTIDE SEQUENCE [LARGE SCALE GENOMIC DNA]</scope>
    <source>
        <strain evidence="1 2">MK-B5</strain>
    </source>
</reference>
<gene>
    <name evidence="1" type="ORF">SAOR_11510</name>
</gene>
<comment type="caution">
    <text evidence="1">The sequence shown here is derived from an EMBL/GenBank/DDBJ whole genome shotgun (WGS) entry which is preliminary data.</text>
</comment>
<proteinExistence type="predicted"/>
<keyword evidence="2" id="KW-1185">Reference proteome</keyword>
<sequence>MAGIVGIIERAGYKLGDGLATGKLESFGNVVFAARLGELAHAAASVCSESHFSTALRW</sequence>
<dbReference type="AlphaFoldDB" id="A0A423PL67"/>
<organism evidence="1 2">
    <name type="scientific">Salinisphaera orenii MK-B5</name>
    <dbReference type="NCBI Taxonomy" id="856730"/>
    <lineage>
        <taxon>Bacteria</taxon>
        <taxon>Pseudomonadati</taxon>
        <taxon>Pseudomonadota</taxon>
        <taxon>Gammaproteobacteria</taxon>
        <taxon>Salinisphaerales</taxon>
        <taxon>Salinisphaeraceae</taxon>
        <taxon>Salinisphaera</taxon>
    </lineage>
</organism>
<protein>
    <submittedName>
        <fullName evidence="1">Uncharacterized protein</fullName>
    </submittedName>
</protein>
<dbReference type="EMBL" id="AYKH01000023">
    <property type="protein sequence ID" value="ROO26328.1"/>
    <property type="molecule type" value="Genomic_DNA"/>
</dbReference>
<accession>A0A423PL67</accession>